<protein>
    <submittedName>
        <fullName evidence="1">Uncharacterized protein</fullName>
    </submittedName>
</protein>
<proteinExistence type="predicted"/>
<keyword evidence="2" id="KW-1185">Reference proteome</keyword>
<reference evidence="1" key="1">
    <citation type="submission" date="2023-10" db="EMBL/GenBank/DDBJ databases">
        <authorList>
            <person name="Rodriguez Cubillos JULIANA M."/>
            <person name="De Vega J."/>
        </authorList>
    </citation>
    <scope>NUCLEOTIDE SEQUENCE</scope>
</reference>
<name>A0ACB0JL57_TRIPR</name>
<evidence type="ECO:0000313" key="1">
    <source>
        <dbReference type="EMBL" id="CAJ2644337.1"/>
    </source>
</evidence>
<sequence length="907" mass="103992">MTLPDLDSGEDVELCPPSFSKKRKNSQKDVNDELQKPVKRRKYRPKVVSQVPKRTKKSQPKSNNTPRPATPKQLKTYVRRKTPKPKRPLFVDGDNNSLPFLENFNHSKVEQDEIETSLSCLTLVKRKKVRSQIIQLVKLLTPSAKGKRSTNFIKKRRCWTDLCDGMSRTSRKMESLIKRIVSLKKQKHLKPNKLVARKKSGELVLYKKKIKVDVILDEETLRVSNLLLVERGHHEPNQSDEQKQYWKETRDFYQKRFNMFLHRMCLIQGDRRFTLWKGSVLDSMVGVFLTQNVSDHLSSNAFMSLAVKFPLKSVSCGQSNNLFLSAPKVDSETENNSCPMEKNLNSSEVSRERTNVEEIEDQEANESSKVDGMERNSDSPGLNFGMKQTPNTKKSKKEEREEENRRQHWAELRKKNIESHRHRDHGDSIDYEAVRTAKPDDIAAVINTRGQQHIIGGKIQAALNKIKDSDGRMDLEWLRKIEPKEVVGDYLLDIYGLGLKSVECIRLLALKHVAFPVDVNVARIVVRLGWVPLQTLPEHIQIHRCNFPDSNKIQQFLWPRLCKLDHETLYELHYQLITFGKVFCTKRNPNCNSCPMKDVCEHYKSSLARTKLALPPSDQTIVSNAYSDLLSNSKSTFITEERAPIVEMPASPEPEDIALDLELDEELNEVEDIEDIMIVNLSNQESPCLPNILDNSFEEFDYGMNTSSAMVLSQDAANIPLLKMKNVSRLKTERLVYVLPDNHPLLAKCAPREPDDRSPYLLVVWLSAELESSDETSKTGLQEQENSQSQTVPGTLLIPCRTAMRARFPLNGTYFQVNEVFADYASMIQPINVPRNLIWNLERRMTYFGTSFSSITRGLSMEQIKNLCWKGFICVRAIDTITGAPRPIISILHRNTTSKVEKTNNES</sequence>
<dbReference type="EMBL" id="CASHSV030000034">
    <property type="protein sequence ID" value="CAJ2644337.1"/>
    <property type="molecule type" value="Genomic_DNA"/>
</dbReference>
<comment type="caution">
    <text evidence="1">The sequence shown here is derived from an EMBL/GenBank/DDBJ whole genome shotgun (WGS) entry which is preliminary data.</text>
</comment>
<organism evidence="1 2">
    <name type="scientific">Trifolium pratense</name>
    <name type="common">Red clover</name>
    <dbReference type="NCBI Taxonomy" id="57577"/>
    <lineage>
        <taxon>Eukaryota</taxon>
        <taxon>Viridiplantae</taxon>
        <taxon>Streptophyta</taxon>
        <taxon>Embryophyta</taxon>
        <taxon>Tracheophyta</taxon>
        <taxon>Spermatophyta</taxon>
        <taxon>Magnoliopsida</taxon>
        <taxon>eudicotyledons</taxon>
        <taxon>Gunneridae</taxon>
        <taxon>Pentapetalae</taxon>
        <taxon>rosids</taxon>
        <taxon>fabids</taxon>
        <taxon>Fabales</taxon>
        <taxon>Fabaceae</taxon>
        <taxon>Papilionoideae</taxon>
        <taxon>50 kb inversion clade</taxon>
        <taxon>NPAAA clade</taxon>
        <taxon>Hologalegina</taxon>
        <taxon>IRL clade</taxon>
        <taxon>Trifolieae</taxon>
        <taxon>Trifolium</taxon>
    </lineage>
</organism>
<evidence type="ECO:0000313" key="2">
    <source>
        <dbReference type="Proteomes" id="UP001177021"/>
    </source>
</evidence>
<dbReference type="Proteomes" id="UP001177021">
    <property type="component" value="Unassembled WGS sequence"/>
</dbReference>
<accession>A0ACB0JL57</accession>
<gene>
    <name evidence="1" type="ORF">MILVUS5_LOCUS13395</name>
</gene>